<dbReference type="Proteomes" id="UP001169006">
    <property type="component" value="Unassembled WGS sequence"/>
</dbReference>
<proteinExistence type="predicted"/>
<name>A0ABT8T0U1_9HYPH</name>
<evidence type="ECO:0000313" key="3">
    <source>
        <dbReference type="Proteomes" id="UP001169006"/>
    </source>
</evidence>
<protein>
    <submittedName>
        <fullName evidence="2">Flp family type IVb pilin</fullName>
    </submittedName>
</protein>
<keyword evidence="3" id="KW-1185">Reference proteome</keyword>
<reference evidence="2" key="1">
    <citation type="journal article" date="2015" name="Int. J. Syst. Evol. Microbiol.">
        <title>Rhizobium oryzicola sp. nov., potential plant-growth-promoting endophytic bacteria isolated from rice roots.</title>
        <authorList>
            <person name="Zhang X.X."/>
            <person name="Gao J.S."/>
            <person name="Cao Y.H."/>
            <person name="Sheirdil R.A."/>
            <person name="Wang X.C."/>
            <person name="Zhang L."/>
        </authorList>
    </citation>
    <scope>NUCLEOTIDE SEQUENCE</scope>
    <source>
        <strain evidence="2">05753</strain>
    </source>
</reference>
<comment type="caution">
    <text evidence="2">The sequence shown here is derived from an EMBL/GenBank/DDBJ whole genome shotgun (WGS) entry which is preliminary data.</text>
</comment>
<keyword evidence="1" id="KW-1133">Transmembrane helix</keyword>
<dbReference type="RefSeq" id="WP_302078354.1">
    <property type="nucleotide sequence ID" value="NZ_JAUKWQ010000006.1"/>
</dbReference>
<dbReference type="InterPro" id="IPR007047">
    <property type="entry name" value="Flp_Fap"/>
</dbReference>
<evidence type="ECO:0000256" key="1">
    <source>
        <dbReference type="SAM" id="Phobius"/>
    </source>
</evidence>
<keyword evidence="1" id="KW-0812">Transmembrane</keyword>
<gene>
    <name evidence="2" type="ORF">Q2T52_18790</name>
</gene>
<dbReference type="EMBL" id="JAUKWQ010000006">
    <property type="protein sequence ID" value="MDO1584135.1"/>
    <property type="molecule type" value="Genomic_DNA"/>
</dbReference>
<dbReference type="Pfam" id="PF04964">
    <property type="entry name" value="Flp_Fap"/>
    <property type="match status" value="1"/>
</dbReference>
<accession>A0ABT8T0U1</accession>
<organism evidence="2 3">
    <name type="scientific">Rhizobium oryzicola</name>
    <dbReference type="NCBI Taxonomy" id="1232668"/>
    <lineage>
        <taxon>Bacteria</taxon>
        <taxon>Pseudomonadati</taxon>
        <taxon>Pseudomonadota</taxon>
        <taxon>Alphaproteobacteria</taxon>
        <taxon>Hyphomicrobiales</taxon>
        <taxon>Rhizobiaceae</taxon>
        <taxon>Rhizobium/Agrobacterium group</taxon>
        <taxon>Rhizobium</taxon>
    </lineage>
</organism>
<evidence type="ECO:0000313" key="2">
    <source>
        <dbReference type="EMBL" id="MDO1584135.1"/>
    </source>
</evidence>
<keyword evidence="1" id="KW-0472">Membrane</keyword>
<sequence length="54" mass="6034">MYVLRRLFSNREGATAVEYGIVVAIICGMLIAGFTLMSDKLLEVFNYLATFLKA</sequence>
<feature type="transmembrane region" description="Helical" evidence="1">
    <location>
        <begin position="16"/>
        <end position="37"/>
    </location>
</feature>
<reference evidence="2" key="2">
    <citation type="submission" date="2023-07" db="EMBL/GenBank/DDBJ databases">
        <authorList>
            <person name="Sun H."/>
        </authorList>
    </citation>
    <scope>NUCLEOTIDE SEQUENCE</scope>
    <source>
        <strain evidence="2">05753</strain>
    </source>
</reference>